<proteinExistence type="predicted"/>
<evidence type="ECO:0000313" key="2">
    <source>
        <dbReference type="Proteomes" id="UP000249661"/>
    </source>
</evidence>
<evidence type="ECO:0000313" key="1">
    <source>
        <dbReference type="EMBL" id="RAH73633.1"/>
    </source>
</evidence>
<name>A0ACD1HJV0_9EURO</name>
<keyword evidence="2" id="KW-1185">Reference proteome</keyword>
<sequence>MELWVDSVGLVTGEGCVGLAMILPVKSSAVPAAAMQACLPILLRTLQTSNRMHNSAAPTMTSTGGGTDRELRHSPSSLPSSSIRLSGAERVRAEAIDNELASDAGITDQENVNVFHLNSLFRPDNLHHHHIILVSSISKSTSSTTVLSGLRRHEYRADHRVE</sequence>
<organism evidence="1 2">
    <name type="scientific">Aspergillus aculeatinus CBS 121060</name>
    <dbReference type="NCBI Taxonomy" id="1448322"/>
    <lineage>
        <taxon>Eukaryota</taxon>
        <taxon>Fungi</taxon>
        <taxon>Dikarya</taxon>
        <taxon>Ascomycota</taxon>
        <taxon>Pezizomycotina</taxon>
        <taxon>Eurotiomycetes</taxon>
        <taxon>Eurotiomycetidae</taxon>
        <taxon>Eurotiales</taxon>
        <taxon>Aspergillaceae</taxon>
        <taxon>Aspergillus</taxon>
        <taxon>Aspergillus subgen. Circumdati</taxon>
    </lineage>
</organism>
<protein>
    <submittedName>
        <fullName evidence="1">Uncharacterized protein</fullName>
    </submittedName>
</protein>
<reference evidence="1" key="1">
    <citation type="submission" date="2018-02" db="EMBL/GenBank/DDBJ databases">
        <title>The genomes of Aspergillus section Nigri reveals drivers in fungal speciation.</title>
        <authorList>
            <consortium name="DOE Joint Genome Institute"/>
            <person name="Vesth T.C."/>
            <person name="Nybo J."/>
            <person name="Theobald S."/>
            <person name="Brandl J."/>
            <person name="Frisvad J.C."/>
            <person name="Nielsen K.F."/>
            <person name="Lyhne E.K."/>
            <person name="Kogle M.E."/>
            <person name="Kuo A."/>
            <person name="Riley R."/>
            <person name="Clum A."/>
            <person name="Nolan M."/>
            <person name="Lipzen A."/>
            <person name="Salamov A."/>
            <person name="Henrissat B."/>
            <person name="Wiebenga A."/>
            <person name="De vries R.P."/>
            <person name="Grigoriev I.V."/>
            <person name="Mortensen U.H."/>
            <person name="Andersen M.R."/>
            <person name="Baker S.E."/>
        </authorList>
    </citation>
    <scope>NUCLEOTIDE SEQUENCE</scope>
    <source>
        <strain evidence="1">CBS 121060</strain>
    </source>
</reference>
<dbReference type="EMBL" id="KZ824938">
    <property type="protein sequence ID" value="RAH73633.1"/>
    <property type="molecule type" value="Genomic_DNA"/>
</dbReference>
<accession>A0ACD1HJV0</accession>
<dbReference type="Proteomes" id="UP000249661">
    <property type="component" value="Unassembled WGS sequence"/>
</dbReference>
<gene>
    <name evidence="1" type="ORF">BO66DRAFT_201548</name>
</gene>